<evidence type="ECO:0000256" key="1">
    <source>
        <dbReference type="SAM" id="Phobius"/>
    </source>
</evidence>
<protein>
    <submittedName>
        <fullName evidence="2">Uncharacterized protein</fullName>
    </submittedName>
</protein>
<organism evidence="2 3">
    <name type="scientific">Pediococcus damnosus</name>
    <dbReference type="NCBI Taxonomy" id="51663"/>
    <lineage>
        <taxon>Bacteria</taxon>
        <taxon>Bacillati</taxon>
        <taxon>Bacillota</taxon>
        <taxon>Bacilli</taxon>
        <taxon>Lactobacillales</taxon>
        <taxon>Lactobacillaceae</taxon>
        <taxon>Pediococcus</taxon>
    </lineage>
</organism>
<keyword evidence="1" id="KW-1133">Transmembrane helix</keyword>
<evidence type="ECO:0000313" key="2">
    <source>
        <dbReference type="EMBL" id="AMV62796.1"/>
    </source>
</evidence>
<sequence>MIFSKLNRKSAILTIALGFIFVLTIFCSIIYNASNLKLASWSLSTLKMIGGFQKTSLVLLAFFLGEALNFHQLKWVTVLKFYTVLLCFSIPLTPLLFSIDVSTINVNTFINSFFPFLIKNYWFSTIIILLMIFLTIFKLKPLKIKNQTANILFVGILALLLVESLLLTNHPTANITLLTGLCQIVLVEILNGTFTSVNVLFVYS</sequence>
<feature type="transmembrane region" description="Helical" evidence="1">
    <location>
        <begin position="175"/>
        <end position="203"/>
    </location>
</feature>
<dbReference type="AlphaFoldDB" id="A0AAC9B1R1"/>
<keyword evidence="1" id="KW-0812">Transmembrane</keyword>
<reference evidence="2 3" key="1">
    <citation type="journal article" date="2016" name="PLoS ONE">
        <title>The Identification of Novel Diagnostic Marker Genes for the Detection of Beer Spoiling Pediococcus damnosus Strains Using the BlAst Diagnostic Gene findEr.</title>
        <authorList>
            <person name="Behr J."/>
            <person name="Geissler A.J."/>
            <person name="Schmid J."/>
            <person name="Zehe A."/>
            <person name="Vogel R.F."/>
        </authorList>
    </citation>
    <scope>NUCLEOTIDE SEQUENCE [LARGE SCALE GENOMIC DNA]</scope>
    <source>
        <strain evidence="2 3">TMW 2.1533</strain>
    </source>
</reference>
<dbReference type="EMBL" id="CP012275">
    <property type="protein sequence ID" value="AMV62796.1"/>
    <property type="molecule type" value="Genomic_DNA"/>
</dbReference>
<gene>
    <name evidence="2" type="ORF">ADU70_1308</name>
</gene>
<proteinExistence type="predicted"/>
<accession>A0AAC9B1R1</accession>
<feature type="transmembrane region" description="Helical" evidence="1">
    <location>
        <begin position="12"/>
        <end position="31"/>
    </location>
</feature>
<feature type="transmembrane region" description="Helical" evidence="1">
    <location>
        <begin position="121"/>
        <end position="139"/>
    </location>
</feature>
<feature type="transmembrane region" description="Helical" evidence="1">
    <location>
        <begin position="151"/>
        <end position="169"/>
    </location>
</feature>
<name>A0AAC9B1R1_9LACO</name>
<feature type="transmembrane region" description="Helical" evidence="1">
    <location>
        <begin position="81"/>
        <end position="101"/>
    </location>
</feature>
<dbReference type="Proteomes" id="UP000076405">
    <property type="component" value="Chromosome"/>
</dbReference>
<feature type="transmembrane region" description="Helical" evidence="1">
    <location>
        <begin position="51"/>
        <end position="69"/>
    </location>
</feature>
<evidence type="ECO:0000313" key="3">
    <source>
        <dbReference type="Proteomes" id="UP000076405"/>
    </source>
</evidence>
<keyword evidence="1" id="KW-0472">Membrane</keyword>